<reference evidence="2 3" key="1">
    <citation type="journal article" date="2011" name="Stand. Genomic Sci.">
        <title>Complete genome sequence of Rhodospirillum rubrum type strain (S1).</title>
        <authorList>
            <person name="Munk A.C."/>
            <person name="Copeland A."/>
            <person name="Lucas S."/>
            <person name="Lapidus A."/>
            <person name="Del Rio T.G."/>
            <person name="Barry K."/>
            <person name="Detter J.C."/>
            <person name="Hammon N."/>
            <person name="Israni S."/>
            <person name="Pitluck S."/>
            <person name="Brettin T."/>
            <person name="Bruce D."/>
            <person name="Han C."/>
            <person name="Tapia R."/>
            <person name="Gilna P."/>
            <person name="Schmutz J."/>
            <person name="Larimer F."/>
            <person name="Land M."/>
            <person name="Kyrpides N.C."/>
            <person name="Mavromatis K."/>
            <person name="Richardson P."/>
            <person name="Rohde M."/>
            <person name="Goker M."/>
            <person name="Klenk H.P."/>
            <person name="Zhang Y."/>
            <person name="Roberts G.P."/>
            <person name="Reslewic S."/>
            <person name="Schwartz D.C."/>
        </authorList>
    </citation>
    <scope>NUCLEOTIDE SEQUENCE [LARGE SCALE GENOMIC DNA]</scope>
    <source>
        <strain evidence="3">ATCC 11170 / ATH 1.1.1 / DSM 467 / LMG 4362 / NCIMB 8255 / S1</strain>
    </source>
</reference>
<dbReference type="STRING" id="269796.Rru_A3183"/>
<dbReference type="AlphaFoldDB" id="Q2RPG7"/>
<dbReference type="Proteomes" id="UP000001929">
    <property type="component" value="Chromosome"/>
</dbReference>
<dbReference type="Pfam" id="PF09626">
    <property type="entry name" value="DHC"/>
    <property type="match status" value="1"/>
</dbReference>
<dbReference type="PhylomeDB" id="Q2RPG7"/>
<dbReference type="InterPro" id="IPR018588">
    <property type="entry name" value="Dihaem_cytochrome-c"/>
</dbReference>
<keyword evidence="1" id="KW-0732">Signal</keyword>
<dbReference type="eggNOG" id="COG3658">
    <property type="taxonomic scope" value="Bacteria"/>
</dbReference>
<sequence length="162" mass="17319">MTHRLFLTLAAIGLGLGWTATARAGDDFIAPVSDPLTLRECGECHMAFAPGFLPARSWRAMMAGLANHFGQDASLAQGDRAAITATLEAGAADAPGGRRGLAAEFLSWVDPAGTPLRLTLNPAFLHEHRRVTPERLSARGVRSITACPACHRNAERGWFDDD</sequence>
<name>Q2RPG7_RHORT</name>
<dbReference type="PATRIC" id="fig|269796.9.peg.3296"/>
<organism evidence="2 3">
    <name type="scientific">Rhodospirillum rubrum (strain ATCC 11170 / ATH 1.1.1 / DSM 467 / LMG 4362 / NCIMB 8255 / S1)</name>
    <dbReference type="NCBI Taxonomy" id="269796"/>
    <lineage>
        <taxon>Bacteria</taxon>
        <taxon>Pseudomonadati</taxon>
        <taxon>Pseudomonadota</taxon>
        <taxon>Alphaproteobacteria</taxon>
        <taxon>Rhodospirillales</taxon>
        <taxon>Rhodospirillaceae</taxon>
        <taxon>Rhodospirillum</taxon>
    </lineage>
</organism>
<dbReference type="RefSeq" id="WP_011390931.1">
    <property type="nucleotide sequence ID" value="NC_007643.1"/>
</dbReference>
<dbReference type="EnsemblBacteria" id="ABC23978">
    <property type="protein sequence ID" value="ABC23978"/>
    <property type="gene ID" value="Rru_A3183"/>
</dbReference>
<dbReference type="EMBL" id="CP000230">
    <property type="protein sequence ID" value="ABC23978.1"/>
    <property type="molecule type" value="Genomic_DNA"/>
</dbReference>
<gene>
    <name evidence="2" type="ordered locus">Rru_A3183</name>
</gene>
<accession>Q2RPG7</accession>
<proteinExistence type="predicted"/>
<evidence type="ECO:0000256" key="1">
    <source>
        <dbReference type="SAM" id="SignalP"/>
    </source>
</evidence>
<dbReference type="KEGG" id="rru:Rru_A3183"/>
<protein>
    <submittedName>
        <fullName evidence="2">Diheme cytochrome c</fullName>
    </submittedName>
</protein>
<feature type="signal peptide" evidence="1">
    <location>
        <begin position="1"/>
        <end position="24"/>
    </location>
</feature>
<keyword evidence="3" id="KW-1185">Reference proteome</keyword>
<evidence type="ECO:0000313" key="3">
    <source>
        <dbReference type="Proteomes" id="UP000001929"/>
    </source>
</evidence>
<dbReference type="HOGENOM" id="CLU_121881_0_0_5"/>
<feature type="chain" id="PRO_5004214828" evidence="1">
    <location>
        <begin position="25"/>
        <end position="162"/>
    </location>
</feature>
<evidence type="ECO:0000313" key="2">
    <source>
        <dbReference type="EMBL" id="ABC23978.1"/>
    </source>
</evidence>